<dbReference type="AlphaFoldDB" id="E4TIN3"/>
<dbReference type="PANTHER" id="PTHR46401">
    <property type="entry name" value="GLYCOSYLTRANSFERASE WBBK-RELATED"/>
    <property type="match status" value="1"/>
</dbReference>
<feature type="domain" description="Glycosyl transferase family 1" evidence="2">
    <location>
        <begin position="184"/>
        <end position="337"/>
    </location>
</feature>
<feature type="domain" description="Glycosyltransferase subfamily 4-like N-terminal" evidence="3">
    <location>
        <begin position="92"/>
        <end position="165"/>
    </location>
</feature>
<evidence type="ECO:0000313" key="4">
    <source>
        <dbReference type="EMBL" id="ADR19081.1"/>
    </source>
</evidence>
<dbReference type="Pfam" id="PF00534">
    <property type="entry name" value="Glycos_transf_1"/>
    <property type="match status" value="1"/>
</dbReference>
<dbReference type="GO" id="GO:0009103">
    <property type="term" value="P:lipopolysaccharide biosynthetic process"/>
    <property type="evidence" value="ECO:0007669"/>
    <property type="project" value="TreeGrafter"/>
</dbReference>
<evidence type="ECO:0000256" key="1">
    <source>
        <dbReference type="ARBA" id="ARBA00022679"/>
    </source>
</evidence>
<dbReference type="CAZy" id="GT4">
    <property type="family name" value="Glycosyltransferase Family 4"/>
</dbReference>
<dbReference type="PANTHER" id="PTHR46401:SF2">
    <property type="entry name" value="GLYCOSYLTRANSFERASE WBBK-RELATED"/>
    <property type="match status" value="1"/>
</dbReference>
<evidence type="ECO:0000259" key="3">
    <source>
        <dbReference type="Pfam" id="PF13439"/>
    </source>
</evidence>
<reference evidence="4 5" key="2">
    <citation type="journal article" date="2011" name="Stand. Genomic Sci.">
        <title>Complete genome sequence of Calditerrivibrio nitroreducens type strain (Yu37-1).</title>
        <authorList>
            <person name="Pitluck S."/>
            <person name="Sikorski J."/>
            <person name="Zeytun A."/>
            <person name="Lapidus A."/>
            <person name="Nolan M."/>
            <person name="Lucas S."/>
            <person name="Hammon N."/>
            <person name="Deshpande S."/>
            <person name="Cheng J.F."/>
            <person name="Tapia R."/>
            <person name="Han C."/>
            <person name="Goodwin L."/>
            <person name="Liolios K."/>
            <person name="Pagani I."/>
            <person name="Ivanova N."/>
            <person name="Mavromatis K."/>
            <person name="Pati A."/>
            <person name="Chen A."/>
            <person name="Palaniappan K."/>
            <person name="Hauser L."/>
            <person name="Chang Y.J."/>
            <person name="Jeffries C.D."/>
            <person name="Detter J.C."/>
            <person name="Brambilla E."/>
            <person name="Djao O.D."/>
            <person name="Rohde M."/>
            <person name="Spring S."/>
            <person name="Goker M."/>
            <person name="Woyke T."/>
            <person name="Bristow J."/>
            <person name="Eisen J.A."/>
            <person name="Markowitz V."/>
            <person name="Hugenholtz P."/>
            <person name="Kyrpides N.C."/>
            <person name="Klenk H.P."/>
            <person name="Land M."/>
        </authorList>
    </citation>
    <scope>NUCLEOTIDE SEQUENCE [LARGE SCALE GENOMIC DNA]</scope>
    <source>
        <strain evidence="5">DSM 19672 / NBRC 101217 / Yu37-1</strain>
    </source>
</reference>
<dbReference type="InterPro" id="IPR001296">
    <property type="entry name" value="Glyco_trans_1"/>
</dbReference>
<evidence type="ECO:0000259" key="2">
    <source>
        <dbReference type="Pfam" id="PF00534"/>
    </source>
</evidence>
<keyword evidence="5" id="KW-1185">Reference proteome</keyword>
<sequence length="362" mass="41841">MKILCIDFRMHRSSGIGTFITNIVPFLINRYDIILMGKIDEIEKYYWSKSVKIINCISKIYSIGEQYELFYKIPESDIFWSPHYNIPILPIRSKKRVVTIHDVFHLAFYGTLSLSQKIYSKFFLSQAISRSDLIITVSKFSKQEIRKYIPTSKNIEIIYNAVDINTFKPIGDIELIDKIILKYNLPKNFILFVGNVKPHKNLKNLLLAIKKLDINLVVVGKKEGFITGDKTINDLINNNDLKNKVFFTGYVENEDLPVIYNLANLFVFPSLYEGFGIPPLEAQACGCPVICSNIASLSEVCGNSVIYFNPYDVDEMKEKIELVLRDENLQNELQTKGFENVKRFSWEESAKKIIKIFERLNP</sequence>
<reference key="1">
    <citation type="submission" date="2010-11" db="EMBL/GenBank/DDBJ databases">
        <title>The complete genome of chromosome of Calditerrivibrio nitroreducens DSM 19672.</title>
        <authorList>
            <consortium name="US DOE Joint Genome Institute (JGI-PGF)"/>
            <person name="Lucas S."/>
            <person name="Copeland A."/>
            <person name="Lapidus A."/>
            <person name="Bruce D."/>
            <person name="Goodwin L."/>
            <person name="Pitluck S."/>
            <person name="Kyrpides N."/>
            <person name="Mavromatis K."/>
            <person name="Ivanova N."/>
            <person name="Mikhailova N."/>
            <person name="Zeytun A."/>
            <person name="Brettin T."/>
            <person name="Detter J.C."/>
            <person name="Tapia R."/>
            <person name="Han C."/>
            <person name="Land M."/>
            <person name="Hauser L."/>
            <person name="Markowitz V."/>
            <person name="Cheng J.-F."/>
            <person name="Hugenholtz P."/>
            <person name="Woyke T."/>
            <person name="Wu D."/>
            <person name="Spring S."/>
            <person name="Schroeder M."/>
            <person name="Brambilla E."/>
            <person name="Klenk H.-P."/>
            <person name="Eisen J.A."/>
        </authorList>
    </citation>
    <scope>NUCLEOTIDE SEQUENCE [LARGE SCALE GENOMIC DNA]</scope>
    <source>
        <strain>DSM 19672</strain>
    </source>
</reference>
<dbReference type="Pfam" id="PF13439">
    <property type="entry name" value="Glyco_transf_4"/>
    <property type="match status" value="1"/>
</dbReference>
<dbReference type="HOGENOM" id="CLU_009583_27_5_0"/>
<protein>
    <submittedName>
        <fullName evidence="4">Glycosyl transferase group 1</fullName>
    </submittedName>
</protein>
<dbReference type="STRING" id="768670.Calni_1173"/>
<dbReference type="CDD" id="cd03809">
    <property type="entry name" value="GT4_MtfB-like"/>
    <property type="match status" value="1"/>
</dbReference>
<proteinExistence type="predicted"/>
<organism evidence="4 5">
    <name type="scientific">Calditerrivibrio nitroreducens (strain DSM 19672 / NBRC 101217 / Yu37-1)</name>
    <dbReference type="NCBI Taxonomy" id="768670"/>
    <lineage>
        <taxon>Bacteria</taxon>
        <taxon>Pseudomonadati</taxon>
        <taxon>Deferribacterota</taxon>
        <taxon>Deferribacteres</taxon>
        <taxon>Deferribacterales</taxon>
        <taxon>Calditerrivibrionaceae</taxon>
    </lineage>
</organism>
<accession>E4TIN3</accession>
<dbReference type="eggNOG" id="COG0438">
    <property type="taxonomic scope" value="Bacteria"/>
</dbReference>
<dbReference type="KEGG" id="cni:Calni_1173"/>
<evidence type="ECO:0000313" key="5">
    <source>
        <dbReference type="Proteomes" id="UP000007039"/>
    </source>
</evidence>
<dbReference type="Gene3D" id="3.40.50.2000">
    <property type="entry name" value="Glycogen Phosphorylase B"/>
    <property type="match status" value="2"/>
</dbReference>
<gene>
    <name evidence="4" type="ordered locus">Calni_1173</name>
</gene>
<dbReference type="EMBL" id="CP002347">
    <property type="protein sequence ID" value="ADR19081.1"/>
    <property type="molecule type" value="Genomic_DNA"/>
</dbReference>
<dbReference type="Proteomes" id="UP000007039">
    <property type="component" value="Chromosome"/>
</dbReference>
<name>E4TIN3_CALNY</name>
<dbReference type="SUPFAM" id="SSF53756">
    <property type="entry name" value="UDP-Glycosyltransferase/glycogen phosphorylase"/>
    <property type="match status" value="1"/>
</dbReference>
<dbReference type="GO" id="GO:0016757">
    <property type="term" value="F:glycosyltransferase activity"/>
    <property type="evidence" value="ECO:0007669"/>
    <property type="project" value="InterPro"/>
</dbReference>
<keyword evidence="1 4" id="KW-0808">Transferase</keyword>
<dbReference type="FunFam" id="3.40.50.2000:FF:000119">
    <property type="entry name" value="Glycosyl transferase group 1"/>
    <property type="match status" value="1"/>
</dbReference>
<dbReference type="InterPro" id="IPR028098">
    <property type="entry name" value="Glyco_trans_4-like_N"/>
</dbReference>